<feature type="region of interest" description="Disordered" evidence="1">
    <location>
        <begin position="1"/>
        <end position="26"/>
    </location>
</feature>
<organism evidence="2 3">
    <name type="scientific">Pseudochryseolinea flava</name>
    <dbReference type="NCBI Taxonomy" id="2059302"/>
    <lineage>
        <taxon>Bacteria</taxon>
        <taxon>Pseudomonadati</taxon>
        <taxon>Bacteroidota</taxon>
        <taxon>Cytophagia</taxon>
        <taxon>Cytophagales</taxon>
        <taxon>Fulvivirgaceae</taxon>
        <taxon>Pseudochryseolinea</taxon>
    </lineage>
</organism>
<dbReference type="OrthoDB" id="680877at2"/>
<name>A0A364Y551_9BACT</name>
<accession>A0A364Y551</accession>
<dbReference type="AlphaFoldDB" id="A0A364Y551"/>
<protein>
    <submittedName>
        <fullName evidence="2">Uncharacterized protein</fullName>
    </submittedName>
</protein>
<evidence type="ECO:0000313" key="2">
    <source>
        <dbReference type="EMBL" id="RAW01906.1"/>
    </source>
</evidence>
<feature type="region of interest" description="Disordered" evidence="1">
    <location>
        <begin position="45"/>
        <end position="91"/>
    </location>
</feature>
<evidence type="ECO:0000256" key="1">
    <source>
        <dbReference type="SAM" id="MobiDB-lite"/>
    </source>
</evidence>
<gene>
    <name evidence="2" type="ORF">DQQ10_09090</name>
</gene>
<proteinExistence type="predicted"/>
<reference evidence="2 3" key="1">
    <citation type="submission" date="2018-06" db="EMBL/GenBank/DDBJ databases">
        <title>Chryseolinea flavus sp. nov., a member of the phylum Bacteroidetes isolated from soil.</title>
        <authorList>
            <person name="Li Y."/>
            <person name="Wang J."/>
        </authorList>
    </citation>
    <scope>NUCLEOTIDE SEQUENCE [LARGE SCALE GENOMIC DNA]</scope>
    <source>
        <strain evidence="2 3">SDU1-6</strain>
    </source>
</reference>
<evidence type="ECO:0000313" key="3">
    <source>
        <dbReference type="Proteomes" id="UP000251889"/>
    </source>
</evidence>
<feature type="compositionally biased region" description="Basic and acidic residues" evidence="1">
    <location>
        <begin position="1"/>
        <end position="17"/>
    </location>
</feature>
<keyword evidence="3" id="KW-1185">Reference proteome</keyword>
<comment type="caution">
    <text evidence="2">The sequence shown here is derived from an EMBL/GenBank/DDBJ whole genome shotgun (WGS) entry which is preliminary data.</text>
</comment>
<dbReference type="Proteomes" id="UP000251889">
    <property type="component" value="Unassembled WGS sequence"/>
</dbReference>
<dbReference type="EMBL" id="QMFY01000003">
    <property type="protein sequence ID" value="RAW01906.1"/>
    <property type="molecule type" value="Genomic_DNA"/>
</dbReference>
<feature type="compositionally biased region" description="Basic and acidic residues" evidence="1">
    <location>
        <begin position="78"/>
        <end position="91"/>
    </location>
</feature>
<feature type="compositionally biased region" description="Acidic residues" evidence="1">
    <location>
        <begin position="56"/>
        <end position="71"/>
    </location>
</feature>
<sequence>MVPSSRKRESDVTKEDLEALGPRDLSMDMGEDEALLKHRAHPVDFAGNDLDIPGAELDDDNEAIGKEDEENNPYSLGSDKHEDLDERHSLE</sequence>